<evidence type="ECO:0000313" key="14">
    <source>
        <dbReference type="Proteomes" id="UP000801492"/>
    </source>
</evidence>
<comment type="similarity">
    <text evidence="2 12">Belongs to the amiloride-sensitive sodium channel (TC 1.A.6) family.</text>
</comment>
<dbReference type="Pfam" id="PF00858">
    <property type="entry name" value="ASC"/>
    <property type="match status" value="1"/>
</dbReference>
<dbReference type="GO" id="GO:0015280">
    <property type="term" value="F:ligand-gated sodium channel activity"/>
    <property type="evidence" value="ECO:0007669"/>
    <property type="project" value="TreeGrafter"/>
</dbReference>
<keyword evidence="9" id="KW-0472">Membrane</keyword>
<proteinExistence type="inferred from homology"/>
<dbReference type="Proteomes" id="UP000801492">
    <property type="component" value="Unassembled WGS sequence"/>
</dbReference>
<evidence type="ECO:0000256" key="7">
    <source>
        <dbReference type="ARBA" id="ARBA00023053"/>
    </source>
</evidence>
<comment type="subcellular location">
    <subcellularLocation>
        <location evidence="1">Membrane</location>
        <topology evidence="1">Multi-pass membrane protein</topology>
    </subcellularLocation>
</comment>
<organism evidence="13 14">
    <name type="scientific">Ignelater luminosus</name>
    <name type="common">Cucubano</name>
    <name type="synonym">Pyrophorus luminosus</name>
    <dbReference type="NCBI Taxonomy" id="2038154"/>
    <lineage>
        <taxon>Eukaryota</taxon>
        <taxon>Metazoa</taxon>
        <taxon>Ecdysozoa</taxon>
        <taxon>Arthropoda</taxon>
        <taxon>Hexapoda</taxon>
        <taxon>Insecta</taxon>
        <taxon>Pterygota</taxon>
        <taxon>Neoptera</taxon>
        <taxon>Endopterygota</taxon>
        <taxon>Coleoptera</taxon>
        <taxon>Polyphaga</taxon>
        <taxon>Elateriformia</taxon>
        <taxon>Elateroidea</taxon>
        <taxon>Elateridae</taxon>
        <taxon>Agrypninae</taxon>
        <taxon>Pyrophorini</taxon>
        <taxon>Ignelater</taxon>
    </lineage>
</organism>
<evidence type="ECO:0000256" key="4">
    <source>
        <dbReference type="ARBA" id="ARBA00022461"/>
    </source>
</evidence>
<dbReference type="InterPro" id="IPR001873">
    <property type="entry name" value="ENaC"/>
</dbReference>
<name>A0A8K0G6A6_IGNLU</name>
<gene>
    <name evidence="13" type="ORF">ILUMI_18549</name>
</gene>
<evidence type="ECO:0000256" key="12">
    <source>
        <dbReference type="RuleBase" id="RU000679"/>
    </source>
</evidence>
<keyword evidence="4 12" id="KW-0894">Sodium channel</keyword>
<keyword evidence="5 12" id="KW-0812">Transmembrane</keyword>
<dbReference type="PANTHER" id="PTHR11690">
    <property type="entry name" value="AMILORIDE-SENSITIVE SODIUM CHANNEL-RELATED"/>
    <property type="match status" value="1"/>
</dbReference>
<comment type="caution">
    <text evidence="13">The sequence shown here is derived from an EMBL/GenBank/DDBJ whole genome shotgun (WGS) entry which is preliminary data.</text>
</comment>
<protein>
    <submittedName>
        <fullName evidence="13">Uncharacterized protein</fullName>
    </submittedName>
</protein>
<keyword evidence="14" id="KW-1185">Reference proteome</keyword>
<keyword evidence="10 12" id="KW-0739">Sodium transport</keyword>
<evidence type="ECO:0000256" key="5">
    <source>
        <dbReference type="ARBA" id="ARBA00022692"/>
    </source>
</evidence>
<accession>A0A8K0G6A6</accession>
<keyword evidence="7" id="KW-0915">Sodium</keyword>
<evidence type="ECO:0000256" key="10">
    <source>
        <dbReference type="ARBA" id="ARBA00023201"/>
    </source>
</evidence>
<evidence type="ECO:0000256" key="1">
    <source>
        <dbReference type="ARBA" id="ARBA00004141"/>
    </source>
</evidence>
<evidence type="ECO:0000256" key="2">
    <source>
        <dbReference type="ARBA" id="ARBA00007193"/>
    </source>
</evidence>
<dbReference type="GO" id="GO:0005886">
    <property type="term" value="C:plasma membrane"/>
    <property type="evidence" value="ECO:0007669"/>
    <property type="project" value="TreeGrafter"/>
</dbReference>
<dbReference type="AlphaFoldDB" id="A0A8K0G6A6"/>
<evidence type="ECO:0000256" key="9">
    <source>
        <dbReference type="ARBA" id="ARBA00023136"/>
    </source>
</evidence>
<keyword evidence="8 12" id="KW-0406">Ion transport</keyword>
<evidence type="ECO:0000256" key="6">
    <source>
        <dbReference type="ARBA" id="ARBA00022989"/>
    </source>
</evidence>
<keyword evidence="6" id="KW-1133">Transmembrane helix</keyword>
<evidence type="ECO:0000256" key="3">
    <source>
        <dbReference type="ARBA" id="ARBA00022448"/>
    </source>
</evidence>
<reference evidence="13" key="1">
    <citation type="submission" date="2019-08" db="EMBL/GenBank/DDBJ databases">
        <title>The genome of the North American firefly Photinus pyralis.</title>
        <authorList>
            <consortium name="Photinus pyralis genome working group"/>
            <person name="Fallon T.R."/>
            <person name="Sander Lower S.E."/>
            <person name="Weng J.-K."/>
        </authorList>
    </citation>
    <scope>NUCLEOTIDE SEQUENCE</scope>
    <source>
        <strain evidence="13">TRF0915ILg1</strain>
        <tissue evidence="13">Whole body</tissue>
    </source>
</reference>
<dbReference type="OrthoDB" id="6021021at2759"/>
<dbReference type="PANTHER" id="PTHR11690:SF288">
    <property type="entry name" value="AMILORIDE-SENSITIVE NA+ CHANNEL-RELATED"/>
    <property type="match status" value="1"/>
</dbReference>
<evidence type="ECO:0000256" key="8">
    <source>
        <dbReference type="ARBA" id="ARBA00023065"/>
    </source>
</evidence>
<evidence type="ECO:0000256" key="11">
    <source>
        <dbReference type="ARBA" id="ARBA00023303"/>
    </source>
</evidence>
<dbReference type="Gene3D" id="2.60.470.10">
    <property type="entry name" value="Acid-sensing ion channels like domains"/>
    <property type="match status" value="1"/>
</dbReference>
<dbReference type="EMBL" id="VTPC01082542">
    <property type="protein sequence ID" value="KAF2887624.1"/>
    <property type="molecule type" value="Genomic_DNA"/>
</dbReference>
<evidence type="ECO:0000313" key="13">
    <source>
        <dbReference type="EMBL" id="KAF2887624.1"/>
    </source>
</evidence>
<sequence length="321" mass="37587">MNAPVIVSFATSETPLWKIPFPAITVCPLTRTEKSKFDFEYFLSLRENHTEFEEEKATKFDYMSLVCSRTLDSILNENSSKTVSDSVNTFLIEVCDSFKVTLRHCFKVSPNFQDIVHTCKWVGQNCSNLVFEYFTPILTSFGVCYTFNMLDRDEIFTEEAALDYYESLSIIHQPKAQWSLEKGYFDKSPLHTFPRRTILTGTTGGLELIFKTSEQDMDYHCEESLRGYKIILHHPAEIPRSHQNYFWVPLNQLVSVSVKPNMMTTAEELQRYDPEARKCCFYGERRLRFFHAYNQQNCLLECLANYTRRICDCVAFYMPRK</sequence>
<keyword evidence="11 12" id="KW-0407">Ion channel</keyword>
<keyword evidence="3 12" id="KW-0813">Transport</keyword>